<dbReference type="PROSITE" id="PS51350">
    <property type="entry name" value="PTS_HPR_DOM"/>
    <property type="match status" value="1"/>
</dbReference>
<evidence type="ECO:0000313" key="7">
    <source>
        <dbReference type="EMBL" id="ATZ16768.1"/>
    </source>
</evidence>
<comment type="function">
    <text evidence="1">General (non sugar-specific) component of the phosphoenolpyruvate-dependent sugar phosphotransferase system (sugar PTS). This major carbohydrate active-transport system catalyzes the phosphorylation of incoming sugar substrates concomitantly with their translocation across the cell membrane. The phosphoryl group from phosphoenolpyruvate (PEP) is transferred to the phosphoryl carrier protein HPr by enzyme I. Phospho-HPr then transfers it to the PTS EIIA domain.</text>
</comment>
<evidence type="ECO:0000313" key="8">
    <source>
        <dbReference type="EMBL" id="AVP49448.1"/>
    </source>
</evidence>
<dbReference type="InterPro" id="IPR000032">
    <property type="entry name" value="HPr-like"/>
</dbReference>
<evidence type="ECO:0000256" key="3">
    <source>
        <dbReference type="ARBA" id="ARBA00020422"/>
    </source>
</evidence>
<dbReference type="Pfam" id="PF00381">
    <property type="entry name" value="PTS-HPr"/>
    <property type="match status" value="1"/>
</dbReference>
<reference evidence="10" key="3">
    <citation type="submission" date="2018-02" db="EMBL/GenBank/DDBJ databases">
        <title>Firefly genomes illuminate parallel origins of bioluminescence in beetles.</title>
        <authorList>
            <person name="Fallon T.R."/>
            <person name="Lower S.E.S."/>
            <person name="Behringer M."/>
            <person name="Weng J.-K."/>
        </authorList>
    </citation>
    <scope>NUCLEOTIDE SEQUENCE [LARGE SCALE GENOMIC DNA]</scope>
</reference>
<dbReference type="NCBIfam" id="TIGR01003">
    <property type="entry name" value="PTS_HPr_family"/>
    <property type="match status" value="1"/>
</dbReference>
<dbReference type="Proteomes" id="UP000232063">
    <property type="component" value="Chromosome"/>
</dbReference>
<dbReference type="OrthoDB" id="9809047at2"/>
<evidence type="ECO:0000313" key="10">
    <source>
        <dbReference type="Proteomes" id="UP000239250"/>
    </source>
</evidence>
<accession>A0A2K8NUC3</accession>
<gene>
    <name evidence="7" type="primary">ptsH</name>
    <name evidence="8" type="ORF">C5T88_02620</name>
    <name evidence="7" type="ORF">ELUMI_v1c00390</name>
</gene>
<dbReference type="Proteomes" id="UP000239250">
    <property type="component" value="Chromosome"/>
</dbReference>
<dbReference type="EMBL" id="CP027019">
    <property type="protein sequence ID" value="AVP49448.1"/>
    <property type="molecule type" value="Genomic_DNA"/>
</dbReference>
<dbReference type="InterPro" id="IPR002114">
    <property type="entry name" value="PTS_HPr_Ser_P_site"/>
</dbReference>
<keyword evidence="5" id="KW-0598">Phosphotransferase system</keyword>
<organism evidence="7 9">
    <name type="scientific">Williamsoniiplasma luminosum</name>
    <dbReference type="NCBI Taxonomy" id="214888"/>
    <lineage>
        <taxon>Bacteria</taxon>
        <taxon>Bacillati</taxon>
        <taxon>Mycoplasmatota</taxon>
        <taxon>Mollicutes</taxon>
        <taxon>Entomoplasmatales</taxon>
        <taxon>Williamsoniiplasma</taxon>
    </lineage>
</organism>
<dbReference type="GO" id="GO:0005737">
    <property type="term" value="C:cytoplasm"/>
    <property type="evidence" value="ECO:0007669"/>
    <property type="project" value="UniProtKB-SubCell"/>
</dbReference>
<dbReference type="EMBL" id="CP024963">
    <property type="protein sequence ID" value="ATZ16768.1"/>
    <property type="molecule type" value="Genomic_DNA"/>
</dbReference>
<reference evidence="8" key="2">
    <citation type="journal article" date="2018" name="Elife">
        <title>Firefly genomes illuminate parallel origins of bioluminescence in beetles.</title>
        <authorList>
            <person name="Fallon T.R."/>
            <person name="Lower S.E."/>
            <person name="Chang C.H."/>
            <person name="Bessho-Uehara M."/>
            <person name="Martin G.J."/>
            <person name="Bewick A.J."/>
            <person name="Behringer M."/>
            <person name="Debat H.J."/>
            <person name="Wong I."/>
            <person name="Day J.C."/>
            <person name="Suvorov A."/>
            <person name="Silva C.J."/>
            <person name="Stanger-Hall K.F."/>
            <person name="Hall D.W."/>
            <person name="Schmitz R.J."/>
            <person name="Nelson D.R."/>
            <person name="Lewis S.M."/>
            <person name="Shigenobu S."/>
            <person name="Bybee S.M."/>
            <person name="Larracuente A.M."/>
            <person name="Oba Y."/>
            <person name="Weng J.K."/>
        </authorList>
    </citation>
    <scope>NUCLEOTIDE SEQUENCE</scope>
    <source>
        <strain evidence="8">NJ-2016</strain>
    </source>
</reference>
<evidence type="ECO:0000313" key="9">
    <source>
        <dbReference type="Proteomes" id="UP000232063"/>
    </source>
</evidence>
<proteinExistence type="predicted"/>
<evidence type="ECO:0000259" key="6">
    <source>
        <dbReference type="PROSITE" id="PS51350"/>
    </source>
</evidence>
<dbReference type="KEGG" id="elj:ELUMI_v1c00390"/>
<evidence type="ECO:0000256" key="1">
    <source>
        <dbReference type="ARBA" id="ARBA00003681"/>
    </source>
</evidence>
<dbReference type="PANTHER" id="PTHR33705">
    <property type="entry name" value="PHOSPHOCARRIER PROTEIN HPR"/>
    <property type="match status" value="1"/>
</dbReference>
<comment type="subcellular location">
    <subcellularLocation>
        <location evidence="2">Cytoplasm</location>
    </subcellularLocation>
</comment>
<dbReference type="PROSITE" id="PS00589">
    <property type="entry name" value="PTS_HPR_SER"/>
    <property type="match status" value="1"/>
</dbReference>
<name>A0A2K8NUC3_9MOLU</name>
<dbReference type="Gene3D" id="3.30.1340.10">
    <property type="entry name" value="HPr-like"/>
    <property type="match status" value="1"/>
</dbReference>
<evidence type="ECO:0000256" key="5">
    <source>
        <dbReference type="ARBA" id="ARBA00022683"/>
    </source>
</evidence>
<dbReference type="RefSeq" id="WP_025734533.1">
    <property type="nucleotide sequence ID" value="NZ_CP024963.1"/>
</dbReference>
<reference evidence="7 9" key="1">
    <citation type="submission" date="2017-11" db="EMBL/GenBank/DDBJ databases">
        <title>Genome sequence of Entomoplasma luminosum PIMN-1 (ATCC 49195).</title>
        <authorList>
            <person name="Lo W.-S."/>
            <person name="Gasparich G.E."/>
            <person name="Kuo C.-H."/>
        </authorList>
    </citation>
    <scope>NUCLEOTIDE SEQUENCE [LARGE SCALE GENOMIC DNA]</scope>
    <source>
        <strain evidence="7 9">PIMN-1</strain>
    </source>
</reference>
<dbReference type="CDD" id="cd00367">
    <property type="entry name" value="PTS-HPr_like"/>
    <property type="match status" value="1"/>
</dbReference>
<dbReference type="SUPFAM" id="SSF55594">
    <property type="entry name" value="HPr-like"/>
    <property type="match status" value="1"/>
</dbReference>
<dbReference type="PANTHER" id="PTHR33705:SF2">
    <property type="entry name" value="PHOSPHOCARRIER PROTEIN NPR"/>
    <property type="match status" value="1"/>
</dbReference>
<dbReference type="PROSITE" id="PS00369">
    <property type="entry name" value="PTS_HPR_HIS"/>
    <property type="match status" value="1"/>
</dbReference>
<keyword evidence="9" id="KW-1185">Reference proteome</keyword>
<evidence type="ECO:0000256" key="2">
    <source>
        <dbReference type="ARBA" id="ARBA00004496"/>
    </source>
</evidence>
<feature type="domain" description="HPr" evidence="6">
    <location>
        <begin position="1"/>
        <end position="89"/>
    </location>
</feature>
<evidence type="ECO:0000256" key="4">
    <source>
        <dbReference type="ARBA" id="ARBA00022490"/>
    </source>
</evidence>
<dbReference type="InterPro" id="IPR050399">
    <property type="entry name" value="HPr"/>
</dbReference>
<protein>
    <recommendedName>
        <fullName evidence="3">Phosphocarrier protein HPr</fullName>
    </recommendedName>
</protein>
<sequence>MAKFSAIVTDRVGLHARPASVLAKEASKFTSDIKIISGDKTGNIKSIMNVMAMAIKSGAEITIEATGVDAEEAIVGIKAAMIANGVISG</sequence>
<dbReference type="InterPro" id="IPR035895">
    <property type="entry name" value="HPr-like_sf"/>
</dbReference>
<keyword evidence="4" id="KW-0963">Cytoplasm</keyword>
<dbReference type="PRINTS" id="PR00107">
    <property type="entry name" value="PHOSPHOCPHPR"/>
</dbReference>
<dbReference type="AlphaFoldDB" id="A0A2K8NUC3"/>
<dbReference type="GO" id="GO:0009401">
    <property type="term" value="P:phosphoenolpyruvate-dependent sugar phosphotransferase system"/>
    <property type="evidence" value="ECO:0007669"/>
    <property type="project" value="UniProtKB-KW"/>
</dbReference>
<dbReference type="InterPro" id="IPR001020">
    <property type="entry name" value="PTS_HPr_His_P_site"/>
</dbReference>